<protein>
    <submittedName>
        <fullName evidence="1">Uncharacterized protein</fullName>
    </submittedName>
</protein>
<dbReference type="EMBL" id="JAETWB010000007">
    <property type="protein sequence ID" value="MBL6079551.1"/>
    <property type="molecule type" value="Genomic_DNA"/>
</dbReference>
<comment type="caution">
    <text evidence="1">The sequence shown here is derived from an EMBL/GenBank/DDBJ whole genome shotgun (WGS) entry which is preliminary data.</text>
</comment>
<proteinExistence type="predicted"/>
<organism evidence="1 2">
    <name type="scientific">Belnapia arida</name>
    <dbReference type="NCBI Taxonomy" id="2804533"/>
    <lineage>
        <taxon>Bacteria</taxon>
        <taxon>Pseudomonadati</taxon>
        <taxon>Pseudomonadota</taxon>
        <taxon>Alphaproteobacteria</taxon>
        <taxon>Acetobacterales</taxon>
        <taxon>Roseomonadaceae</taxon>
        <taxon>Belnapia</taxon>
    </lineage>
</organism>
<name>A0ABS1U4E7_9PROT</name>
<evidence type="ECO:0000313" key="1">
    <source>
        <dbReference type="EMBL" id="MBL6079551.1"/>
    </source>
</evidence>
<accession>A0ABS1U4E7</accession>
<gene>
    <name evidence="1" type="ORF">JMJ56_16155</name>
</gene>
<keyword evidence="2" id="KW-1185">Reference proteome</keyword>
<reference evidence="1 2" key="1">
    <citation type="submission" date="2021-01" db="EMBL/GenBank/DDBJ databases">
        <title>Belnapia mucosa sp. nov. and Belnapia arida sp. nov., isolated from the Tabernas Desert (Almeria, Spain).</title>
        <authorList>
            <person name="Molina-Menor E."/>
            <person name="Vidal-Verdu A."/>
            <person name="Calonge A."/>
            <person name="Satari L."/>
            <person name="Pereto J."/>
            <person name="Porcar M."/>
        </authorList>
    </citation>
    <scope>NUCLEOTIDE SEQUENCE [LARGE SCALE GENOMIC DNA]</scope>
    <source>
        <strain evidence="1 2">T18</strain>
    </source>
</reference>
<dbReference type="Proteomes" id="UP000660885">
    <property type="component" value="Unassembled WGS sequence"/>
</dbReference>
<evidence type="ECO:0000313" key="2">
    <source>
        <dbReference type="Proteomes" id="UP000660885"/>
    </source>
</evidence>
<dbReference type="RefSeq" id="WP_202832797.1">
    <property type="nucleotide sequence ID" value="NZ_JAETWB010000007.1"/>
</dbReference>
<sequence>MTAVVDAMPPRLSPSMHLTWSETPAQGVDHQPNEGRDRALVIGQAATAGRGVVFVEFDTLEAQAEHQLQPFVEHGDRVGEGQAAECRGRDPWHAPWRGDCLLRPQDRLEDVGAIGRAVMISRSCRS</sequence>